<organism evidence="2 3">
    <name type="scientific">Tetrapyrgos nigripes</name>
    <dbReference type="NCBI Taxonomy" id="182062"/>
    <lineage>
        <taxon>Eukaryota</taxon>
        <taxon>Fungi</taxon>
        <taxon>Dikarya</taxon>
        <taxon>Basidiomycota</taxon>
        <taxon>Agaricomycotina</taxon>
        <taxon>Agaricomycetes</taxon>
        <taxon>Agaricomycetidae</taxon>
        <taxon>Agaricales</taxon>
        <taxon>Marasmiineae</taxon>
        <taxon>Marasmiaceae</taxon>
        <taxon>Tetrapyrgos</taxon>
    </lineage>
</organism>
<protein>
    <submittedName>
        <fullName evidence="2">Uncharacterized protein</fullName>
    </submittedName>
</protein>
<gene>
    <name evidence="2" type="ORF">D9758_017645</name>
</gene>
<evidence type="ECO:0000313" key="3">
    <source>
        <dbReference type="Proteomes" id="UP000559256"/>
    </source>
</evidence>
<feature type="compositionally biased region" description="Basic residues" evidence="1">
    <location>
        <begin position="101"/>
        <end position="112"/>
    </location>
</feature>
<sequence>MTFLPKVGKHLDNLIAIMDKLADHGVTIPDSQFKSAIISSTPDMYQATVKALITVYREEPSKLTPEMLITAIRAEAQGKNFASSSNESQESVNYSNDNFRGRGHGGFRGRGGRGREIAEEAKEDHHSEVKEI</sequence>
<proteinExistence type="predicted"/>
<feature type="compositionally biased region" description="Basic and acidic residues" evidence="1">
    <location>
        <begin position="113"/>
        <end position="132"/>
    </location>
</feature>
<accession>A0A8H5FL39</accession>
<dbReference type="EMBL" id="JAACJM010000173">
    <property type="protein sequence ID" value="KAF5340799.1"/>
    <property type="molecule type" value="Genomic_DNA"/>
</dbReference>
<dbReference type="AlphaFoldDB" id="A0A8H5FL39"/>
<comment type="caution">
    <text evidence="2">The sequence shown here is derived from an EMBL/GenBank/DDBJ whole genome shotgun (WGS) entry which is preliminary data.</text>
</comment>
<evidence type="ECO:0000313" key="2">
    <source>
        <dbReference type="EMBL" id="KAF5340799.1"/>
    </source>
</evidence>
<reference evidence="2 3" key="1">
    <citation type="journal article" date="2020" name="ISME J.">
        <title>Uncovering the hidden diversity of litter-decomposition mechanisms in mushroom-forming fungi.</title>
        <authorList>
            <person name="Floudas D."/>
            <person name="Bentzer J."/>
            <person name="Ahren D."/>
            <person name="Johansson T."/>
            <person name="Persson P."/>
            <person name="Tunlid A."/>
        </authorList>
    </citation>
    <scope>NUCLEOTIDE SEQUENCE [LARGE SCALE GENOMIC DNA]</scope>
    <source>
        <strain evidence="2 3">CBS 291.85</strain>
    </source>
</reference>
<keyword evidence="3" id="KW-1185">Reference proteome</keyword>
<dbReference type="Proteomes" id="UP000559256">
    <property type="component" value="Unassembled WGS sequence"/>
</dbReference>
<feature type="region of interest" description="Disordered" evidence="1">
    <location>
        <begin position="79"/>
        <end position="132"/>
    </location>
</feature>
<evidence type="ECO:0000256" key="1">
    <source>
        <dbReference type="SAM" id="MobiDB-lite"/>
    </source>
</evidence>
<name>A0A8H5FL39_9AGAR</name>
<feature type="compositionally biased region" description="Polar residues" evidence="1">
    <location>
        <begin position="80"/>
        <end position="98"/>
    </location>
</feature>